<name>A0A0J8TZ91_9MYCO</name>
<evidence type="ECO:0000313" key="1">
    <source>
        <dbReference type="EMBL" id="KMV13525.1"/>
    </source>
</evidence>
<organism evidence="1 2">
    <name type="scientific">Mycolicibacterium conceptionense</name>
    <dbReference type="NCBI Taxonomy" id="451644"/>
    <lineage>
        <taxon>Bacteria</taxon>
        <taxon>Bacillati</taxon>
        <taxon>Actinomycetota</taxon>
        <taxon>Actinomycetes</taxon>
        <taxon>Mycobacteriales</taxon>
        <taxon>Mycobacteriaceae</taxon>
        <taxon>Mycolicibacterium</taxon>
    </lineage>
</organism>
<gene>
    <name evidence="1" type="ORF">ACT17_34745</name>
</gene>
<protein>
    <submittedName>
        <fullName evidence="1">Uncharacterized protein</fullName>
    </submittedName>
</protein>
<proteinExistence type="predicted"/>
<dbReference type="AlphaFoldDB" id="A0A0J8TZ91"/>
<dbReference type="EMBL" id="LFOD01000101">
    <property type="protein sequence ID" value="KMV13525.1"/>
    <property type="molecule type" value="Genomic_DNA"/>
</dbReference>
<evidence type="ECO:0000313" key="2">
    <source>
        <dbReference type="Proteomes" id="UP000037594"/>
    </source>
</evidence>
<reference evidence="1 2" key="1">
    <citation type="submission" date="2015-06" db="EMBL/GenBank/DDBJ databases">
        <title>Genome sequence of Mycobacterium conceptionense strain MLE.</title>
        <authorList>
            <person name="Greninger A.L."/>
            <person name="Cunningham G."/>
            <person name="Chiu C.Y."/>
            <person name="Miller S."/>
        </authorList>
    </citation>
    <scope>NUCLEOTIDE SEQUENCE [LARGE SCALE GENOMIC DNA]</scope>
    <source>
        <strain evidence="1 2">MLE</strain>
    </source>
</reference>
<dbReference type="Proteomes" id="UP000037594">
    <property type="component" value="Unassembled WGS sequence"/>
</dbReference>
<comment type="caution">
    <text evidence="1">The sequence shown here is derived from an EMBL/GenBank/DDBJ whole genome shotgun (WGS) entry which is preliminary data.</text>
</comment>
<sequence>MLQRDRHRATARRLGDAEAFAEGWARFAVAREFGVTVPVAGQYLLHDFKFVEDGSARFLRQAIPVRAERRSDWRYIAIDHDSHLGEFGPIDVQGIADAGAEVYAGR</sequence>
<accession>A0A0J8TZ91</accession>
<dbReference type="OrthoDB" id="4374995at2"/>